<dbReference type="PANTHER" id="PTHR12277:SF81">
    <property type="entry name" value="PROTEIN ABHD13"/>
    <property type="match status" value="1"/>
</dbReference>
<sequence length="283" mass="31172">MRMLASLLTIAAQLAAGLLVLALLVWLLQPKLLFRPFPEMIGDPSHWGMDYENVWLTTADGVRLHGWLLRAQPPFAQQRRASPHTLLFLHGNAGNISHRGASLAIFAELGLDVLIIDYRGYGQSEGRPSEIGLYQDARAAWDWLTQARGVAPADIVVFGRSLGGAVAAELAAQVQPGALIVECSFANLDAMAKLHYPLLTRLVPLRYHFPAADHLRQVQAPVLVLHSPDDQVVPYDQGRGLFAAANEPKRFVDLTGGHNEGFLDSQPHYQRALGDFLDWRPTP</sequence>
<keyword evidence="3" id="KW-1185">Reference proteome</keyword>
<dbReference type="InterPro" id="IPR029058">
    <property type="entry name" value="AB_hydrolase_fold"/>
</dbReference>
<comment type="caution">
    <text evidence="2">The sequence shown here is derived from an EMBL/GenBank/DDBJ whole genome shotgun (WGS) entry which is preliminary data.</text>
</comment>
<gene>
    <name evidence="2" type="ORF">CKO31_04305</name>
</gene>
<reference evidence="2 3" key="1">
    <citation type="journal article" date="2020" name="Microorganisms">
        <title>Osmotic Adaptation and Compatible Solute Biosynthesis of Phototrophic Bacteria as Revealed from Genome Analyses.</title>
        <authorList>
            <person name="Imhoff J.F."/>
            <person name="Rahn T."/>
            <person name="Kunzel S."/>
            <person name="Keller A."/>
            <person name="Neulinger S.C."/>
        </authorList>
    </citation>
    <scope>NUCLEOTIDE SEQUENCE [LARGE SCALE GENOMIC DNA]</scope>
    <source>
        <strain evidence="2 3">DSM 6210</strain>
    </source>
</reference>
<protein>
    <recommendedName>
        <fullName evidence="1">Serine aminopeptidase S33 domain-containing protein</fullName>
    </recommendedName>
</protein>
<feature type="domain" description="Serine aminopeptidase S33" evidence="1">
    <location>
        <begin position="85"/>
        <end position="191"/>
    </location>
</feature>
<evidence type="ECO:0000259" key="1">
    <source>
        <dbReference type="Pfam" id="PF12146"/>
    </source>
</evidence>
<name>A0ABS1CDK6_9GAMM</name>
<accession>A0ABS1CDK6</accession>
<dbReference type="InterPro" id="IPR022742">
    <property type="entry name" value="Hydrolase_4"/>
</dbReference>
<dbReference type="EMBL" id="NRRV01000007">
    <property type="protein sequence ID" value="MBK1629976.1"/>
    <property type="molecule type" value="Genomic_DNA"/>
</dbReference>
<dbReference type="RefSeq" id="WP_200234373.1">
    <property type="nucleotide sequence ID" value="NZ_NRRV01000007.1"/>
</dbReference>
<dbReference type="Proteomes" id="UP000748752">
    <property type="component" value="Unassembled WGS sequence"/>
</dbReference>
<organism evidence="2 3">
    <name type="scientific">Thiohalocapsa halophila</name>
    <dbReference type="NCBI Taxonomy" id="69359"/>
    <lineage>
        <taxon>Bacteria</taxon>
        <taxon>Pseudomonadati</taxon>
        <taxon>Pseudomonadota</taxon>
        <taxon>Gammaproteobacteria</taxon>
        <taxon>Chromatiales</taxon>
        <taxon>Chromatiaceae</taxon>
        <taxon>Thiohalocapsa</taxon>
    </lineage>
</organism>
<dbReference type="Pfam" id="PF12146">
    <property type="entry name" value="Hydrolase_4"/>
    <property type="match status" value="1"/>
</dbReference>
<proteinExistence type="predicted"/>
<dbReference type="Gene3D" id="3.40.50.1820">
    <property type="entry name" value="alpha/beta hydrolase"/>
    <property type="match status" value="1"/>
</dbReference>
<evidence type="ECO:0000313" key="3">
    <source>
        <dbReference type="Proteomes" id="UP000748752"/>
    </source>
</evidence>
<dbReference type="SUPFAM" id="SSF53474">
    <property type="entry name" value="alpha/beta-Hydrolases"/>
    <property type="match status" value="1"/>
</dbReference>
<evidence type="ECO:0000313" key="2">
    <source>
        <dbReference type="EMBL" id="MBK1629976.1"/>
    </source>
</evidence>
<dbReference type="PANTHER" id="PTHR12277">
    <property type="entry name" value="ALPHA/BETA HYDROLASE DOMAIN-CONTAINING PROTEIN"/>
    <property type="match status" value="1"/>
</dbReference>